<sequence>MKHWIEAARLRTLPLSVSGIIVGSMYALANPTENILTPTEVFSWAIFGLALLTTLGLQVLSNFANDYGDGVKGTDNDDRIGPKRAIQSGVITPQAMKKAIIITSIATLIAAILLIYVSFSDTNIFYSLFFLVLGVAAIISAIRYTVGKSAYGYHGLGDVFVFIFFGLVSTLGVHFLYTKQLDFNLFLPAIAIGLLSTGVLNLNNMRDEVSDRKSNKNTIVVKIGGENAKKYHYFLIITAMLLVVIFAVISQYRLDQYLFIIAFIPLLKHLKTVYNNKNHKDLDPELKKLALSTFALAILLSICMVSFIQDLFVNLFLGGR</sequence>
<reference evidence="10 11" key="1">
    <citation type="journal article" date="2015" name="Stand. Genomic Sci.">
        <title>Genomic Encyclopedia of Bacterial and Archaeal Type Strains, Phase III: the genomes of soil and plant-associated and newly described type strains.</title>
        <authorList>
            <person name="Whitman W.B."/>
            <person name="Woyke T."/>
            <person name="Klenk H.P."/>
            <person name="Zhou Y."/>
            <person name="Lilburn T.G."/>
            <person name="Beck B.J."/>
            <person name="De Vos P."/>
            <person name="Vandamme P."/>
            <person name="Eisen J.A."/>
            <person name="Garrity G."/>
            <person name="Hugenholtz P."/>
            <person name="Kyrpides N.C."/>
        </authorList>
    </citation>
    <scope>NUCLEOTIDE SEQUENCE [LARGE SCALE GENOMIC DNA]</scope>
    <source>
        <strain evidence="10 11">CGMCC 1.6847</strain>
    </source>
</reference>
<dbReference type="HAMAP" id="MF_01937">
    <property type="entry name" value="MenA_1"/>
    <property type="match status" value="1"/>
</dbReference>
<dbReference type="EMBL" id="VLKO01000004">
    <property type="protein sequence ID" value="TWI00391.1"/>
    <property type="molecule type" value="Genomic_DNA"/>
</dbReference>
<feature type="transmembrane region" description="Helical" evidence="8">
    <location>
        <begin position="156"/>
        <end position="177"/>
    </location>
</feature>
<feature type="transmembrane region" description="Helical" evidence="8">
    <location>
        <begin position="124"/>
        <end position="144"/>
    </location>
</feature>
<organism evidence="10 11">
    <name type="scientific">Flavobacterium tiangeerense</name>
    <dbReference type="NCBI Taxonomy" id="459471"/>
    <lineage>
        <taxon>Bacteria</taxon>
        <taxon>Pseudomonadati</taxon>
        <taxon>Bacteroidota</taxon>
        <taxon>Flavobacteriia</taxon>
        <taxon>Flavobacteriales</taxon>
        <taxon>Flavobacteriaceae</taxon>
        <taxon>Flavobacterium</taxon>
    </lineage>
</organism>
<evidence type="ECO:0000256" key="1">
    <source>
        <dbReference type="ARBA" id="ARBA00004141"/>
    </source>
</evidence>
<evidence type="ECO:0000256" key="2">
    <source>
        <dbReference type="ARBA" id="ARBA00022428"/>
    </source>
</evidence>
<protein>
    <recommendedName>
        <fullName evidence="8 9">1,4-dihydroxy-2-naphthoate octaprenyltransferase</fullName>
        <shortName evidence="8">DHNA-octaprenyltransferase</shortName>
        <ecNumber evidence="8 9">2.5.1.74</ecNumber>
    </recommendedName>
</protein>
<feature type="transmembrane region" description="Helical" evidence="8">
    <location>
        <begin position="99"/>
        <end position="118"/>
    </location>
</feature>
<accession>A0ABY3FKB3</accession>
<keyword evidence="5 8" id="KW-0812">Transmembrane</keyword>
<keyword evidence="4 8" id="KW-0808">Transferase</keyword>
<dbReference type="InterPro" id="IPR044878">
    <property type="entry name" value="UbiA_sf"/>
</dbReference>
<dbReference type="EC" id="2.5.1.74" evidence="8 9"/>
<feature type="transmembrane region" description="Helical" evidence="8">
    <location>
        <begin position="231"/>
        <end position="250"/>
    </location>
</feature>
<dbReference type="InterPro" id="IPR004657">
    <property type="entry name" value="MenA"/>
</dbReference>
<dbReference type="PIRSF" id="PIRSF005355">
    <property type="entry name" value="UBIAD1"/>
    <property type="match status" value="1"/>
</dbReference>
<dbReference type="RefSeq" id="WP_144890580.1">
    <property type="nucleotide sequence ID" value="NZ_VLKO01000004.1"/>
</dbReference>
<evidence type="ECO:0000256" key="7">
    <source>
        <dbReference type="ARBA" id="ARBA00023136"/>
    </source>
</evidence>
<dbReference type="Gene3D" id="1.10.357.140">
    <property type="entry name" value="UbiA prenyltransferase"/>
    <property type="match status" value="1"/>
</dbReference>
<feature type="transmembrane region" description="Helical" evidence="8">
    <location>
        <begin position="12"/>
        <end position="29"/>
    </location>
</feature>
<dbReference type="InterPro" id="IPR000537">
    <property type="entry name" value="UbiA_prenyltransferase"/>
</dbReference>
<comment type="pathway">
    <text evidence="8">Quinol/quinone metabolism; menaquinone biosynthesis; menaquinol from 1,4-dihydroxy-2-naphthoate: step 1/2.</text>
</comment>
<evidence type="ECO:0000256" key="3">
    <source>
        <dbReference type="ARBA" id="ARBA00022475"/>
    </source>
</evidence>
<evidence type="ECO:0000256" key="4">
    <source>
        <dbReference type="ARBA" id="ARBA00022679"/>
    </source>
</evidence>
<dbReference type="CDD" id="cd13962">
    <property type="entry name" value="PT_UbiA_UBIAD1"/>
    <property type="match status" value="1"/>
</dbReference>
<keyword evidence="2 8" id="KW-0474">Menaquinone biosynthesis</keyword>
<comment type="caution">
    <text evidence="10">The sequence shown here is derived from an EMBL/GenBank/DDBJ whole genome shotgun (WGS) entry which is preliminary data.</text>
</comment>
<dbReference type="PANTHER" id="PTHR13929:SF0">
    <property type="entry name" value="UBIA PRENYLTRANSFERASE DOMAIN-CONTAINING PROTEIN 1"/>
    <property type="match status" value="1"/>
</dbReference>
<dbReference type="InterPro" id="IPR026046">
    <property type="entry name" value="UBIAD1"/>
</dbReference>
<evidence type="ECO:0000256" key="6">
    <source>
        <dbReference type="ARBA" id="ARBA00022989"/>
    </source>
</evidence>
<comment type="subcellular location">
    <subcellularLocation>
        <location evidence="8">Cell membrane</location>
        <topology evidence="8">Multi-pass membrane protein</topology>
    </subcellularLocation>
    <subcellularLocation>
        <location evidence="1">Membrane</location>
        <topology evidence="1">Multi-pass membrane protein</topology>
    </subcellularLocation>
</comment>
<keyword evidence="11" id="KW-1185">Reference proteome</keyword>
<gene>
    <name evidence="8" type="primary">menA</name>
    <name evidence="10" type="ORF">IQ05_01036</name>
</gene>
<comment type="similarity">
    <text evidence="8">Belongs to the MenA family. Type 1 subfamily.</text>
</comment>
<evidence type="ECO:0000256" key="8">
    <source>
        <dbReference type="HAMAP-Rule" id="MF_01937"/>
    </source>
</evidence>
<evidence type="ECO:0000313" key="10">
    <source>
        <dbReference type="EMBL" id="TWI00391.1"/>
    </source>
</evidence>
<feature type="transmembrane region" description="Helical" evidence="8">
    <location>
        <begin position="183"/>
        <end position="203"/>
    </location>
</feature>
<evidence type="ECO:0000256" key="9">
    <source>
        <dbReference type="NCBIfam" id="TIGR00751"/>
    </source>
</evidence>
<dbReference type="PANTHER" id="PTHR13929">
    <property type="entry name" value="1,4-DIHYDROXY-2-NAPHTHOATE OCTAPRENYLTRANSFERASE"/>
    <property type="match status" value="1"/>
</dbReference>
<comment type="catalytic activity">
    <reaction evidence="8">
        <text>an all-trans-polyprenyl diphosphate + 1,4-dihydroxy-2-naphthoate + H(+) = a 2-demethylmenaquinol + CO2 + diphosphate</text>
        <dbReference type="Rhea" id="RHEA:26478"/>
        <dbReference type="Rhea" id="RHEA-COMP:9563"/>
        <dbReference type="Rhea" id="RHEA-COMP:9564"/>
        <dbReference type="ChEBI" id="CHEBI:11173"/>
        <dbReference type="ChEBI" id="CHEBI:15378"/>
        <dbReference type="ChEBI" id="CHEBI:16526"/>
        <dbReference type="ChEBI" id="CHEBI:33019"/>
        <dbReference type="ChEBI" id="CHEBI:55437"/>
        <dbReference type="ChEBI" id="CHEBI:58914"/>
        <dbReference type="EC" id="2.5.1.74"/>
    </reaction>
</comment>
<proteinExistence type="inferred from homology"/>
<keyword evidence="6 8" id="KW-1133">Transmembrane helix</keyword>
<keyword evidence="3 8" id="KW-1003">Cell membrane</keyword>
<name>A0ABY3FKB3_9FLAO</name>
<keyword evidence="7 8" id="KW-0472">Membrane</keyword>
<feature type="transmembrane region" description="Helical" evidence="8">
    <location>
        <begin position="294"/>
        <end position="317"/>
    </location>
</feature>
<dbReference type="Proteomes" id="UP000317519">
    <property type="component" value="Unassembled WGS sequence"/>
</dbReference>
<dbReference type="NCBIfam" id="TIGR00751">
    <property type="entry name" value="menA"/>
    <property type="match status" value="1"/>
</dbReference>
<evidence type="ECO:0000256" key="5">
    <source>
        <dbReference type="ARBA" id="ARBA00022692"/>
    </source>
</evidence>
<feature type="transmembrane region" description="Helical" evidence="8">
    <location>
        <begin position="41"/>
        <end position="60"/>
    </location>
</feature>
<dbReference type="Pfam" id="PF01040">
    <property type="entry name" value="UbiA"/>
    <property type="match status" value="1"/>
</dbReference>
<comment type="function">
    <text evidence="8">Conversion of 1,4-dihydroxy-2-naphthoate (DHNA) to demethylmenaquinone (DMK).</text>
</comment>
<evidence type="ECO:0000313" key="11">
    <source>
        <dbReference type="Proteomes" id="UP000317519"/>
    </source>
</evidence>